<dbReference type="AlphaFoldDB" id="W8JM53"/>
<protein>
    <submittedName>
        <fullName evidence="2">Uncharacterized protein</fullName>
    </submittedName>
</protein>
<reference evidence="2 3" key="1">
    <citation type="journal article" date="2014" name="Syst. Appl. Microbiol.">
        <title>Evidence for the existence of two new members of the family Chlamydiaceae and proposal of Chlamydia avium sp. nov. and Chlamydia gallinacea sp. nov.</title>
        <authorList>
            <person name="Sachse K."/>
            <person name="Laroucau K."/>
            <person name="Riege K."/>
            <person name="Wehner S."/>
            <person name="Dilcher M."/>
            <person name="Creasy H.H."/>
            <person name="Weidmann M."/>
            <person name="Myers G."/>
            <person name="Vorimore F."/>
            <person name="Vicari N."/>
            <person name="Magnino S."/>
            <person name="Liebler-Tenorio E."/>
            <person name="Ruettger A."/>
            <person name="Bavoil P.M."/>
            <person name="Hufert F.T."/>
            <person name="Rossello-Mora R."/>
            <person name="Marz M."/>
        </authorList>
    </citation>
    <scope>NUCLEOTIDE SEQUENCE [LARGE SCALE GENOMIC DNA]</scope>
    <source>
        <strain evidence="2 3">10DC88</strain>
    </source>
</reference>
<proteinExistence type="predicted"/>
<sequence>MSSWFAQSIEISLNQTPSVPDGPECLNSPNIKHSITLAKDISSMSSARMAIYKQGKIIENHQNNPLKKIDKQLLPATTREKILRFGSSLNSQLPRKECSSPSSPWTLFSQSRSFQEIRRALLQDLMMPNSKKEDNVKDDLEQKLLPKQAPFSKKKQENYFKTHSKEITSREKHLEHTKEKIQSKPHAQLQENHEQKEETLSLKLFQGKYSKGLLQDEHSGKQQHQECFFKKIQKTKKERASAIVPIITPPSIGIFTLSYLLTKQGILSDFAAYAFYKDSIEYTQKELNATHEERIKHIKQSIEREKQESRWGSLLQIIEWITPWISICIGIVTVTLGGGIFSSMSLVSGLIILTLTLLDQLNGWERLERFLPGNNKKLKHSILHTVKISLYVISAILSLATLKIEHLGFSPIIEGAMRGIGPALEGALSAIRGAMLWIRARLFKIKARLAQLEFNIEILSMERDDYIAHNQELLENLNDSFENLTRVLQLCKEMDRVFLESLR</sequence>
<dbReference type="STRING" id="1229831.M832_05110"/>
<dbReference type="EMBL" id="CP006571">
    <property type="protein sequence ID" value="AHK63374.1"/>
    <property type="molecule type" value="Genomic_DNA"/>
</dbReference>
<dbReference type="RefSeq" id="WP_038500683.1">
    <property type="nucleotide sequence ID" value="NZ_CP006571.1"/>
</dbReference>
<keyword evidence="1" id="KW-0812">Transmembrane</keyword>
<accession>W8JM53</accession>
<dbReference type="PATRIC" id="fig|1229831.3.peg.518"/>
<keyword evidence="1" id="KW-1133">Transmembrane helix</keyword>
<feature type="transmembrane region" description="Helical" evidence="1">
    <location>
        <begin position="314"/>
        <end position="334"/>
    </location>
</feature>
<evidence type="ECO:0000256" key="1">
    <source>
        <dbReference type="SAM" id="Phobius"/>
    </source>
</evidence>
<evidence type="ECO:0000313" key="3">
    <source>
        <dbReference type="Proteomes" id="UP000019433"/>
    </source>
</evidence>
<dbReference type="HOGENOM" id="CLU_582086_0_0_0"/>
<gene>
    <name evidence="2" type="ORF">M832_05110</name>
</gene>
<dbReference type="KEGG" id="cav:M832_05110"/>
<name>W8JM53_9CHLA</name>
<organism evidence="2 3">
    <name type="scientific">Chlamydia avium 10DC88</name>
    <dbReference type="NCBI Taxonomy" id="1229831"/>
    <lineage>
        <taxon>Bacteria</taxon>
        <taxon>Pseudomonadati</taxon>
        <taxon>Chlamydiota</taxon>
        <taxon>Chlamydiia</taxon>
        <taxon>Chlamydiales</taxon>
        <taxon>Chlamydiaceae</taxon>
        <taxon>Chlamydia/Chlamydophila group</taxon>
        <taxon>Chlamydia</taxon>
    </lineage>
</organism>
<dbReference type="Proteomes" id="UP000019433">
    <property type="component" value="Chromosome"/>
</dbReference>
<feature type="transmembrane region" description="Helical" evidence="1">
    <location>
        <begin position="242"/>
        <end position="261"/>
    </location>
</feature>
<evidence type="ECO:0000313" key="2">
    <source>
        <dbReference type="EMBL" id="AHK63374.1"/>
    </source>
</evidence>
<keyword evidence="1" id="KW-0472">Membrane</keyword>